<dbReference type="Gene3D" id="3.40.50.450">
    <property type="match status" value="1"/>
</dbReference>
<dbReference type="InterPro" id="IPR002641">
    <property type="entry name" value="PNPLA_dom"/>
</dbReference>
<name>F5XM21_MICPN</name>
<dbReference type="GO" id="GO:0019369">
    <property type="term" value="P:arachidonate metabolic process"/>
    <property type="evidence" value="ECO:0007669"/>
    <property type="project" value="TreeGrafter"/>
</dbReference>
<dbReference type="eggNOG" id="COG3621">
    <property type="taxonomic scope" value="Bacteria"/>
</dbReference>
<feature type="region of interest" description="Disordered" evidence="5">
    <location>
        <begin position="1"/>
        <end position="20"/>
    </location>
</feature>
<evidence type="ECO:0000256" key="3">
    <source>
        <dbReference type="ARBA" id="ARBA00023098"/>
    </source>
</evidence>
<evidence type="ECO:0000313" key="7">
    <source>
        <dbReference type="EMBL" id="BAK33900.1"/>
    </source>
</evidence>
<proteinExistence type="predicted"/>
<keyword evidence="8" id="KW-1185">Reference proteome</keyword>
<protein>
    <recommendedName>
        <fullName evidence="6">PNPLA domain-containing protein</fullName>
    </recommendedName>
</protein>
<evidence type="ECO:0000259" key="6">
    <source>
        <dbReference type="PROSITE" id="PS51635"/>
    </source>
</evidence>
<dbReference type="GO" id="GO:0016020">
    <property type="term" value="C:membrane"/>
    <property type="evidence" value="ECO:0007669"/>
    <property type="project" value="TreeGrafter"/>
</dbReference>
<feature type="active site" description="Proton acceptor" evidence="4">
    <location>
        <position position="383"/>
    </location>
</feature>
<dbReference type="AlphaFoldDB" id="F5XM21"/>
<dbReference type="STRING" id="1032480.MLP_08860"/>
<evidence type="ECO:0000256" key="2">
    <source>
        <dbReference type="ARBA" id="ARBA00022963"/>
    </source>
</evidence>
<evidence type="ECO:0000256" key="1">
    <source>
        <dbReference type="ARBA" id="ARBA00022801"/>
    </source>
</evidence>
<dbReference type="GO" id="GO:0016042">
    <property type="term" value="P:lipid catabolic process"/>
    <property type="evidence" value="ECO:0007669"/>
    <property type="project" value="UniProtKB-UniRule"/>
</dbReference>
<gene>
    <name evidence="7" type="ordered locus">MLP_08860</name>
</gene>
<dbReference type="PANTHER" id="PTHR24185">
    <property type="entry name" value="CALCIUM-INDEPENDENT PHOSPHOLIPASE A2-GAMMA"/>
    <property type="match status" value="1"/>
</dbReference>
<evidence type="ECO:0000256" key="4">
    <source>
        <dbReference type="PROSITE-ProRule" id="PRU01161"/>
    </source>
</evidence>
<dbReference type="GO" id="GO:0047499">
    <property type="term" value="F:calcium-independent phospholipase A2 activity"/>
    <property type="evidence" value="ECO:0007669"/>
    <property type="project" value="TreeGrafter"/>
</dbReference>
<dbReference type="SUPFAM" id="SSF52151">
    <property type="entry name" value="FabD/lysophospholipase-like"/>
    <property type="match status" value="1"/>
</dbReference>
<dbReference type="EMBL" id="AP012204">
    <property type="protein sequence ID" value="BAK33900.1"/>
    <property type="molecule type" value="Genomic_DNA"/>
</dbReference>
<dbReference type="Gene3D" id="3.40.1090.10">
    <property type="entry name" value="Cytosolic phospholipase A2 catalytic domain"/>
    <property type="match status" value="1"/>
</dbReference>
<keyword evidence="2 4" id="KW-0442">Lipid degradation</keyword>
<dbReference type="PANTHER" id="PTHR24185:SF1">
    <property type="entry name" value="CALCIUM-INDEPENDENT PHOSPHOLIPASE A2-GAMMA"/>
    <property type="match status" value="1"/>
</dbReference>
<dbReference type="Proteomes" id="UP000007947">
    <property type="component" value="Chromosome"/>
</dbReference>
<dbReference type="KEGG" id="mph:MLP_08860"/>
<keyword evidence="1 4" id="KW-0378">Hydrolase</keyword>
<feature type="short sequence motif" description="GXSXG" evidence="4">
    <location>
        <begin position="237"/>
        <end position="241"/>
    </location>
</feature>
<reference evidence="7 8" key="1">
    <citation type="submission" date="2011-05" db="EMBL/GenBank/DDBJ databases">
        <title>Whole genome sequence of Microlunatus phosphovorus NM-1.</title>
        <authorList>
            <person name="Hosoyama A."/>
            <person name="Sasaki K."/>
            <person name="Harada T."/>
            <person name="Igarashi R."/>
            <person name="Kawakoshi A."/>
            <person name="Sasagawa M."/>
            <person name="Fukada J."/>
            <person name="Nakamura S."/>
            <person name="Katano Y."/>
            <person name="Hanada S."/>
            <person name="Kamagata Y."/>
            <person name="Nakamura N."/>
            <person name="Yamazaki S."/>
            <person name="Fujita N."/>
        </authorList>
    </citation>
    <scope>NUCLEOTIDE SEQUENCE [LARGE SCALE GENOMIC DNA]</scope>
    <source>
        <strain evidence="8">ATCC 700054 / DSM 10555 / JCM 9379 / NBRC 101784 / NCIMB 13414 / VKM Ac-1990 / NM-1</strain>
    </source>
</reference>
<evidence type="ECO:0000313" key="8">
    <source>
        <dbReference type="Proteomes" id="UP000007947"/>
    </source>
</evidence>
<feature type="domain" description="PNPLA" evidence="6">
    <location>
        <begin position="194"/>
        <end position="397"/>
    </location>
</feature>
<evidence type="ECO:0000256" key="5">
    <source>
        <dbReference type="SAM" id="MobiDB-lite"/>
    </source>
</evidence>
<feature type="short sequence motif" description="GXGXXG" evidence="4">
    <location>
        <begin position="198"/>
        <end position="203"/>
    </location>
</feature>
<accession>F5XM21</accession>
<organism evidence="7 8">
    <name type="scientific">Microlunatus phosphovorus (strain ATCC 700054 / DSM 10555 / JCM 9379 / NBRC 101784 / NCIMB 13414 / VKM Ac-1990 / NM-1)</name>
    <dbReference type="NCBI Taxonomy" id="1032480"/>
    <lineage>
        <taxon>Bacteria</taxon>
        <taxon>Bacillati</taxon>
        <taxon>Actinomycetota</taxon>
        <taxon>Actinomycetes</taxon>
        <taxon>Propionibacteriales</taxon>
        <taxon>Propionibacteriaceae</taxon>
        <taxon>Microlunatus</taxon>
    </lineage>
</organism>
<feature type="active site" description="Nucleophile" evidence="4">
    <location>
        <position position="239"/>
    </location>
</feature>
<dbReference type="RefSeq" id="WP_013861785.1">
    <property type="nucleotide sequence ID" value="NC_015635.1"/>
</dbReference>
<feature type="short sequence motif" description="DGA/G" evidence="4">
    <location>
        <begin position="383"/>
        <end position="385"/>
    </location>
</feature>
<sequence>MSGHRTDDPGRPRPRFPEDRVPQVRKRIAWELSQLDVGPSWTILTGGARGADLIAAEEALRLGARVELCLALEPEDFLNRSVRDGANGSVWEQSFAYVRDHATVEVLPGDAGDARGSQIFARANDWMIAKLAAAPEAHALLIWDGVVATGGGTGNAAQQALKTVREKSGTFTIIDPTPRAYAARQRGPGPKKILTLTGGGLRGVISLEILAEIESQLRDTLGQPDLVLADYFDYLAGTSTGAIIATGLALGKSVDEIRTRYHQLGKLAFRRSLASVPYLSRFGASGITEQLEEFFGTDLTLGDPRLRTLLLLVLHRIDSDSAWLLSNCTQAKYNRTDRLITEGGADRNLDLPLVKLVRGSTAAPTYFPPETVQVGQQRVRFQDGGVTAFNNPALIAAVMATVPAYGLGWPTGNRDLLVVSVGTGVRAQAGPERSWQPLESLANLGRLPSVLMNGSAFSQDLLCRVIGDCRFGPELDREVGKLTGQLFPAHDLDAWEQQQELSQQVGIPAIGQYFSYVHYDSDLGPDGLTAAGIADQDWPAVTAMDNYRQIDNWQKLGTLAAQDVAVGKHFSGFLPPRPSGEAA</sequence>
<dbReference type="HOGENOM" id="CLU_000288_144_9_11"/>
<dbReference type="OrthoDB" id="9807112at2"/>
<keyword evidence="3 4" id="KW-0443">Lipid metabolism</keyword>
<dbReference type="Pfam" id="PF01734">
    <property type="entry name" value="Patatin"/>
    <property type="match status" value="1"/>
</dbReference>
<dbReference type="InterPro" id="IPR016035">
    <property type="entry name" value="Acyl_Trfase/lysoPLipase"/>
</dbReference>
<dbReference type="PROSITE" id="PS51635">
    <property type="entry name" value="PNPLA"/>
    <property type="match status" value="1"/>
</dbReference>